<proteinExistence type="predicted"/>
<sequence>MDQPLLHRENTGVRRDIVCYSNAGIWSHITFRWLNPLFEKGQREKKLKLSRIPLVPELETTEKAFSKLQESMQILVITSLPRAIAHATWKPLAINAAFAGIYAVSSYMGPFLITHSVNSLSVNNDDASSYNHGLIIAFIFFIAKNMESVSQKQWYFGAQRVSVRIRAALMVLIYKKSLSIKLSQSGPINWRIVSLINADIEKIGELCLQVHQVWLLTVQVFLALIILYRRLGAAPSMVALFTTVLVMVCNTPLANRQKRHLLLEKLYHSKIMEAMDSRIKATSETFKNMRVLKLHSWESSFLKKLLGLRHTQFALKIMKGYKVAICGSIGSGKSSLLCSILGEIPRISSWGIQVYGSKAYVPQSAWIQTGTVRDNVLFGSKMDEELYESVLRACVLNKDVSNWVNGDLILVGERGMKLSGGQKPRIQPARAIYSNSDVYFLDDPFSAVDALTGAHLFQLEFLHAADLVLVMRDIRIVQSGKYGELMEDTQGELVRMMSSHENSLKQVNPVHQIQNHAHMPNQRNGIRERQANSPESLKRANDNEETQTRRVNWLVYLKFITSAYKGALMPVILSCQSLTDQSIVDTNIPYRLAGLAFALIQLFCIIILMCMVSWQLQFLFLLISVWYQWINLLLFTTIECNEAKVSPLLTLSIEFEGEGLDGLAKEMCIATFLFSKQTAYAGIKRPHELLPTPVSLTQSGYPRINHSFHQHFIYKKNDRADQLVKPYLSFFSISCLVKLSKKVDKTTFQV</sequence>
<gene>
    <name evidence="1" type="ORF">LOK49_LG03G00228</name>
</gene>
<evidence type="ECO:0000313" key="2">
    <source>
        <dbReference type="Proteomes" id="UP001060215"/>
    </source>
</evidence>
<comment type="caution">
    <text evidence="1">The sequence shown here is derived from an EMBL/GenBank/DDBJ whole genome shotgun (WGS) entry which is preliminary data.</text>
</comment>
<keyword evidence="2" id="KW-1185">Reference proteome</keyword>
<evidence type="ECO:0000313" key="1">
    <source>
        <dbReference type="EMBL" id="KAI8021391.1"/>
    </source>
</evidence>
<accession>A0ACC0I743</accession>
<name>A0ACC0I743_9ERIC</name>
<protein>
    <submittedName>
        <fullName evidence="1">ABC transporter C family member 15</fullName>
    </submittedName>
</protein>
<organism evidence="1 2">
    <name type="scientific">Camellia lanceoleosa</name>
    <dbReference type="NCBI Taxonomy" id="1840588"/>
    <lineage>
        <taxon>Eukaryota</taxon>
        <taxon>Viridiplantae</taxon>
        <taxon>Streptophyta</taxon>
        <taxon>Embryophyta</taxon>
        <taxon>Tracheophyta</taxon>
        <taxon>Spermatophyta</taxon>
        <taxon>Magnoliopsida</taxon>
        <taxon>eudicotyledons</taxon>
        <taxon>Gunneridae</taxon>
        <taxon>Pentapetalae</taxon>
        <taxon>asterids</taxon>
        <taxon>Ericales</taxon>
        <taxon>Theaceae</taxon>
        <taxon>Camellia</taxon>
    </lineage>
</organism>
<dbReference type="Proteomes" id="UP001060215">
    <property type="component" value="Chromosome 6"/>
</dbReference>
<reference evidence="1 2" key="1">
    <citation type="journal article" date="2022" name="Plant J.">
        <title>Chromosome-level genome of Camellia lanceoleosa provides a valuable resource for understanding genome evolution and self-incompatibility.</title>
        <authorList>
            <person name="Gong W."/>
            <person name="Xiao S."/>
            <person name="Wang L."/>
            <person name="Liao Z."/>
            <person name="Chang Y."/>
            <person name="Mo W."/>
            <person name="Hu G."/>
            <person name="Li W."/>
            <person name="Zhao G."/>
            <person name="Zhu H."/>
            <person name="Hu X."/>
            <person name="Ji K."/>
            <person name="Xiang X."/>
            <person name="Song Q."/>
            <person name="Yuan D."/>
            <person name="Jin S."/>
            <person name="Zhang L."/>
        </authorList>
    </citation>
    <scope>NUCLEOTIDE SEQUENCE [LARGE SCALE GENOMIC DNA]</scope>
    <source>
        <strain evidence="1">SQ_2022a</strain>
    </source>
</reference>
<dbReference type="EMBL" id="CM045763">
    <property type="protein sequence ID" value="KAI8021391.1"/>
    <property type="molecule type" value="Genomic_DNA"/>
</dbReference>